<dbReference type="Proteomes" id="UP000317663">
    <property type="component" value="Unassembled WGS sequence"/>
</dbReference>
<reference evidence="2 3" key="1">
    <citation type="journal article" date="2019" name="Environ. Microbiol.">
        <title>Species interactions and distinct microbial communities in high Arctic permafrost affected cryosols are associated with the CH4 and CO2 gas fluxes.</title>
        <authorList>
            <person name="Altshuler I."/>
            <person name="Hamel J."/>
            <person name="Turney S."/>
            <person name="Magnuson E."/>
            <person name="Levesque R."/>
            <person name="Greer C."/>
            <person name="Whyte L.G."/>
        </authorList>
    </citation>
    <scope>NUCLEOTIDE SEQUENCE [LARGE SCALE GENOMIC DNA]</scope>
    <source>
        <strain evidence="2 3">E4</strain>
    </source>
</reference>
<keyword evidence="1" id="KW-1133">Transmembrane helix</keyword>
<dbReference type="AlphaFoldDB" id="A0A502GQ59"/>
<keyword evidence="3" id="KW-1185">Reference proteome</keyword>
<protein>
    <submittedName>
        <fullName evidence="2">Fimbrial protein</fullName>
    </submittedName>
</protein>
<name>A0A502GQ59_9GAMM</name>
<evidence type="ECO:0000313" key="2">
    <source>
        <dbReference type="EMBL" id="TPG63126.1"/>
    </source>
</evidence>
<dbReference type="Gene3D" id="2.60.40.3970">
    <property type="match status" value="1"/>
</dbReference>
<keyword evidence="1" id="KW-0812">Transmembrane</keyword>
<dbReference type="InterPro" id="IPR013783">
    <property type="entry name" value="Ig-like_fold"/>
</dbReference>
<feature type="transmembrane region" description="Helical" evidence="1">
    <location>
        <begin position="26"/>
        <end position="49"/>
    </location>
</feature>
<dbReference type="EMBL" id="RCZD01000003">
    <property type="protein sequence ID" value="TPG63126.1"/>
    <property type="molecule type" value="Genomic_DNA"/>
</dbReference>
<dbReference type="SUPFAM" id="SSF49354">
    <property type="entry name" value="PapD-like"/>
    <property type="match status" value="1"/>
</dbReference>
<gene>
    <name evidence="2" type="ORF">EAH77_05950</name>
</gene>
<accession>A0A502GQ59</accession>
<sequence>MEESRHQITLQGISFGLFCKEKFAEIFFLFLILMVFFAIPSACANMSVYPMEVTLNIQGAAQVQTLSQSGEAQFIKISIKRIERPATPFEKEIAVEDAVSRSLIATPDKFALASGSQRIIRLISLQAPEKETAWRVYFEAVGAPDETKDKRGQDNKITNQVGINLVWGVLVHIPPKNSVLSLSPLATGDVKNTGTVRVLIREAGICAQKNKSDSCQWKKEHATIYPDETLRFKAWTPAELNSAHEIRIKYVDQSTRNISEYILEK</sequence>
<dbReference type="Gene3D" id="2.60.40.10">
    <property type="entry name" value="Immunoglobulins"/>
    <property type="match status" value="1"/>
</dbReference>
<organism evidence="2 3">
    <name type="scientific">Ewingella americana</name>
    <dbReference type="NCBI Taxonomy" id="41202"/>
    <lineage>
        <taxon>Bacteria</taxon>
        <taxon>Pseudomonadati</taxon>
        <taxon>Pseudomonadota</taxon>
        <taxon>Gammaproteobacteria</taxon>
        <taxon>Enterobacterales</taxon>
        <taxon>Yersiniaceae</taxon>
        <taxon>Ewingella</taxon>
    </lineage>
</organism>
<comment type="caution">
    <text evidence="2">The sequence shown here is derived from an EMBL/GenBank/DDBJ whole genome shotgun (WGS) entry which is preliminary data.</text>
</comment>
<evidence type="ECO:0000256" key="1">
    <source>
        <dbReference type="SAM" id="Phobius"/>
    </source>
</evidence>
<dbReference type="RefSeq" id="WP_140470896.1">
    <property type="nucleotide sequence ID" value="NZ_RCZD01000003.1"/>
</dbReference>
<keyword evidence="1" id="KW-0472">Membrane</keyword>
<evidence type="ECO:0000313" key="3">
    <source>
        <dbReference type="Proteomes" id="UP000317663"/>
    </source>
</evidence>
<dbReference type="InterPro" id="IPR008962">
    <property type="entry name" value="PapD-like_sf"/>
</dbReference>
<proteinExistence type="predicted"/>
<dbReference type="OrthoDB" id="6506633at2"/>